<organism evidence="3 4">
    <name type="scientific">Marasmiellus scandens</name>
    <dbReference type="NCBI Taxonomy" id="2682957"/>
    <lineage>
        <taxon>Eukaryota</taxon>
        <taxon>Fungi</taxon>
        <taxon>Dikarya</taxon>
        <taxon>Basidiomycota</taxon>
        <taxon>Agaricomycotina</taxon>
        <taxon>Agaricomycetes</taxon>
        <taxon>Agaricomycetidae</taxon>
        <taxon>Agaricales</taxon>
        <taxon>Marasmiineae</taxon>
        <taxon>Omphalotaceae</taxon>
        <taxon>Marasmiellus</taxon>
    </lineage>
</organism>
<feature type="transmembrane region" description="Helical" evidence="1">
    <location>
        <begin position="110"/>
        <end position="132"/>
    </location>
</feature>
<keyword evidence="1" id="KW-0472">Membrane</keyword>
<dbReference type="EMBL" id="JBANRG010000020">
    <property type="protein sequence ID" value="KAK7457050.1"/>
    <property type="molecule type" value="Genomic_DNA"/>
</dbReference>
<evidence type="ECO:0000256" key="2">
    <source>
        <dbReference type="SAM" id="SignalP"/>
    </source>
</evidence>
<evidence type="ECO:0000313" key="4">
    <source>
        <dbReference type="Proteomes" id="UP001498398"/>
    </source>
</evidence>
<feature type="transmembrane region" description="Helical" evidence="1">
    <location>
        <begin position="433"/>
        <end position="456"/>
    </location>
</feature>
<sequence>MGRITIMMLFVLFFITAVSPALASTNFSQCLLDLQSGRLGKDGGRDNNGNIVEISRATAISYDLCVSACGSGQEPFNWSAFSQEFSSWLLPWLALTSQLPFGAHDKLDNFISVILAVGSPTLAAYSVIMTVLNSRWVARRFRGISYPNAQSAMRILSSLQQASVLVNRDLLPSLIVLPENDQWWIDLKDHLDYTHTWSVSAATSIAWVVIAYIFTVIDSFTADIEQLMEVNGQGVGSVWLWLLPVVIAWLQISPKCDYQRVHKAVDNANARTHAPSAEIPGKSVLARAGDRAIYLQKDDLPLHADQTCTAPIFNYSRVFSWTTAVEEVYSCFHQADMNATQSKPVDVSKEWHERDCNVRIHDANRRGTSEQVRKYCHFNPKSGAIHQQSSGVWSRILVASLMALFLQWGTTGAALIIVLFTPTRGLGCRSSSYLAYASLSTIVWFLLVLSSVFAHYSTFGTSDLERVSSGTFRRSIASYLSITLRRLGKIIATVNAIGIVVTNMFQLGAVFDRCYCDSSVMGLGQRAYNVIALEENDVSSLKNAWLGGLFLAVGTATIFVGILNLLINPQQSEA</sequence>
<evidence type="ECO:0000256" key="1">
    <source>
        <dbReference type="SAM" id="Phobius"/>
    </source>
</evidence>
<reference evidence="3 4" key="1">
    <citation type="submission" date="2024-01" db="EMBL/GenBank/DDBJ databases">
        <title>A draft genome for the cacao thread blight pathogen Marasmiellus scandens.</title>
        <authorList>
            <person name="Baruah I.K."/>
            <person name="Leung J."/>
            <person name="Bukari Y."/>
            <person name="Amoako-Attah I."/>
            <person name="Meinhardt L.W."/>
            <person name="Bailey B.A."/>
            <person name="Cohen S.P."/>
        </authorList>
    </citation>
    <scope>NUCLEOTIDE SEQUENCE [LARGE SCALE GENOMIC DNA]</scope>
    <source>
        <strain evidence="3 4">GH-19</strain>
    </source>
</reference>
<feature type="signal peptide" evidence="2">
    <location>
        <begin position="1"/>
        <end position="23"/>
    </location>
</feature>
<feature type="transmembrane region" description="Helical" evidence="1">
    <location>
        <begin position="234"/>
        <end position="252"/>
    </location>
</feature>
<proteinExistence type="predicted"/>
<feature type="transmembrane region" description="Helical" evidence="1">
    <location>
        <begin position="544"/>
        <end position="567"/>
    </location>
</feature>
<gene>
    <name evidence="3" type="ORF">VKT23_010353</name>
</gene>
<keyword evidence="1" id="KW-0812">Transmembrane</keyword>
<keyword evidence="1" id="KW-1133">Transmembrane helix</keyword>
<keyword evidence="4" id="KW-1185">Reference proteome</keyword>
<feature type="transmembrane region" description="Helical" evidence="1">
    <location>
        <begin position="396"/>
        <end position="421"/>
    </location>
</feature>
<feature type="chain" id="PRO_5045124335" evidence="2">
    <location>
        <begin position="24"/>
        <end position="574"/>
    </location>
</feature>
<keyword evidence="2" id="KW-0732">Signal</keyword>
<accession>A0ABR1JCC9</accession>
<evidence type="ECO:0000313" key="3">
    <source>
        <dbReference type="EMBL" id="KAK7457050.1"/>
    </source>
</evidence>
<comment type="caution">
    <text evidence="3">The sequence shown here is derived from an EMBL/GenBank/DDBJ whole genome shotgun (WGS) entry which is preliminary data.</text>
</comment>
<dbReference type="Proteomes" id="UP001498398">
    <property type="component" value="Unassembled WGS sequence"/>
</dbReference>
<name>A0ABR1JCC9_9AGAR</name>
<feature type="transmembrane region" description="Helical" evidence="1">
    <location>
        <begin position="197"/>
        <end position="214"/>
    </location>
</feature>
<protein>
    <submittedName>
        <fullName evidence="3">Uncharacterized protein</fullName>
    </submittedName>
</protein>
<feature type="transmembrane region" description="Helical" evidence="1">
    <location>
        <begin position="490"/>
        <end position="511"/>
    </location>
</feature>